<dbReference type="RefSeq" id="WP_405281677.1">
    <property type="nucleotide sequence ID" value="NZ_CP144380.1"/>
</dbReference>
<feature type="transmembrane region" description="Helical" evidence="2">
    <location>
        <begin position="96"/>
        <end position="117"/>
    </location>
</feature>
<dbReference type="InterPro" id="IPR036890">
    <property type="entry name" value="HATPase_C_sf"/>
</dbReference>
<keyword evidence="1" id="KW-0175">Coiled coil</keyword>
<sequence>MTSDLAVHPPSSRAPLGRGALLVLGCWLLLGLVETAKEWVGWQVRGTPRPLGLVAAVNLPFWLYWAALTPVVVALGRRLPLPGPRALRAVSVHAGVSLLAALGHAAVTAGFAVWVLAPSGELSDPSFWGQFRPLAEGYVLLEVLVYWMILGVARAVDADRGLAAARLGEASARADAARSEARAAEARLQALRMEVDPHFLFNSLNAVSGLVRRGDAKGATDMLARLGELLRVTLRYGRSGMVSLGRELEIVGEYLAIERVRFEDRLTVAIEASPEVRRAAVPPLILQPLVENAVRHGVAPTRGAVAVRIAARREGDRVRIEVIDGGEGPSPLREEGTGLRNTAERLREEFGGRARFELTTAEGGGGRAVLDLPWTPIGGESGA</sequence>
<feature type="coiled-coil region" evidence="1">
    <location>
        <begin position="167"/>
        <end position="194"/>
    </location>
</feature>
<dbReference type="Pfam" id="PF02518">
    <property type="entry name" value="HATPase_c"/>
    <property type="match status" value="1"/>
</dbReference>
<dbReference type="Proteomes" id="UP001484239">
    <property type="component" value="Unassembled WGS sequence"/>
</dbReference>
<keyword evidence="5" id="KW-0808">Transferase</keyword>
<protein>
    <submittedName>
        <fullName evidence="5">Histidine kinase</fullName>
    </submittedName>
</protein>
<dbReference type="EMBL" id="JBBHLI010000006">
    <property type="protein sequence ID" value="MEK9501505.1"/>
    <property type="molecule type" value="Genomic_DNA"/>
</dbReference>
<keyword evidence="2" id="KW-1133">Transmembrane helix</keyword>
<evidence type="ECO:0000256" key="2">
    <source>
        <dbReference type="SAM" id="Phobius"/>
    </source>
</evidence>
<keyword evidence="2" id="KW-0472">Membrane</keyword>
<keyword evidence="6" id="KW-1185">Reference proteome</keyword>
<dbReference type="InterPro" id="IPR010559">
    <property type="entry name" value="Sig_transdc_His_kin_internal"/>
</dbReference>
<name>A0ABU9EC27_9BACT</name>
<dbReference type="InterPro" id="IPR050640">
    <property type="entry name" value="Bact_2-comp_sensor_kinase"/>
</dbReference>
<dbReference type="Pfam" id="PF06580">
    <property type="entry name" value="His_kinase"/>
    <property type="match status" value="1"/>
</dbReference>
<feature type="domain" description="Histidine kinase/HSP90-like ATPase" evidence="3">
    <location>
        <begin position="285"/>
        <end position="374"/>
    </location>
</feature>
<evidence type="ECO:0000313" key="6">
    <source>
        <dbReference type="Proteomes" id="UP001484239"/>
    </source>
</evidence>
<dbReference type="InterPro" id="IPR003594">
    <property type="entry name" value="HATPase_dom"/>
</dbReference>
<organism evidence="5 6">
    <name type="scientific">Gaopeijia maritima</name>
    <dbReference type="NCBI Taxonomy" id="3119007"/>
    <lineage>
        <taxon>Bacteria</taxon>
        <taxon>Pseudomonadati</taxon>
        <taxon>Gemmatimonadota</taxon>
        <taxon>Longimicrobiia</taxon>
        <taxon>Gaopeijiales</taxon>
        <taxon>Gaopeijiaceae</taxon>
        <taxon>Gaopeijia</taxon>
    </lineage>
</organism>
<dbReference type="SUPFAM" id="SSF55874">
    <property type="entry name" value="ATPase domain of HSP90 chaperone/DNA topoisomerase II/histidine kinase"/>
    <property type="match status" value="1"/>
</dbReference>
<evidence type="ECO:0000256" key="1">
    <source>
        <dbReference type="SAM" id="Coils"/>
    </source>
</evidence>
<dbReference type="PANTHER" id="PTHR34220">
    <property type="entry name" value="SENSOR HISTIDINE KINASE YPDA"/>
    <property type="match status" value="1"/>
</dbReference>
<feature type="transmembrane region" description="Helical" evidence="2">
    <location>
        <begin position="51"/>
        <end position="75"/>
    </location>
</feature>
<accession>A0ABU9EC27</accession>
<keyword evidence="2" id="KW-0812">Transmembrane</keyword>
<evidence type="ECO:0000259" key="3">
    <source>
        <dbReference type="Pfam" id="PF02518"/>
    </source>
</evidence>
<evidence type="ECO:0000259" key="4">
    <source>
        <dbReference type="Pfam" id="PF06580"/>
    </source>
</evidence>
<evidence type="ECO:0000313" key="5">
    <source>
        <dbReference type="EMBL" id="MEK9501505.1"/>
    </source>
</evidence>
<comment type="caution">
    <text evidence="5">The sequence shown here is derived from an EMBL/GenBank/DDBJ whole genome shotgun (WGS) entry which is preliminary data.</text>
</comment>
<dbReference type="PANTHER" id="PTHR34220:SF9">
    <property type="entry name" value="SIGNAL TRANSDUCTION HISTIDINE KINASE INTERNAL REGION DOMAIN-CONTAINING PROTEIN"/>
    <property type="match status" value="1"/>
</dbReference>
<reference evidence="5 6" key="1">
    <citation type="submission" date="2024-02" db="EMBL/GenBank/DDBJ databases">
        <title>A novel Gemmatimonadota bacterium.</title>
        <authorList>
            <person name="Du Z.-J."/>
            <person name="Ye Y.-Q."/>
        </authorList>
    </citation>
    <scope>NUCLEOTIDE SEQUENCE [LARGE SCALE GENOMIC DNA]</scope>
    <source>
        <strain evidence="5 6">DH-20</strain>
    </source>
</reference>
<dbReference type="GO" id="GO:0016301">
    <property type="term" value="F:kinase activity"/>
    <property type="evidence" value="ECO:0007669"/>
    <property type="project" value="UniProtKB-KW"/>
</dbReference>
<keyword evidence="5" id="KW-0418">Kinase</keyword>
<feature type="transmembrane region" description="Helical" evidence="2">
    <location>
        <begin position="137"/>
        <end position="156"/>
    </location>
</feature>
<feature type="domain" description="Signal transduction histidine kinase internal region" evidence="4">
    <location>
        <begin position="186"/>
        <end position="266"/>
    </location>
</feature>
<gene>
    <name evidence="5" type="ORF">WI372_10995</name>
</gene>
<proteinExistence type="predicted"/>
<dbReference type="Gene3D" id="3.30.565.10">
    <property type="entry name" value="Histidine kinase-like ATPase, C-terminal domain"/>
    <property type="match status" value="1"/>
</dbReference>